<reference evidence="3 4" key="1">
    <citation type="submission" date="2017-05" db="EMBL/GenBank/DDBJ databases">
        <title>Complete and WGS of Bordetella genogroups.</title>
        <authorList>
            <person name="Spilker T."/>
            <person name="LiPuma J."/>
        </authorList>
    </citation>
    <scope>NUCLEOTIDE SEQUENCE [LARGE SCALE GENOMIC DNA]</scope>
    <source>
        <strain evidence="3 4">AU7206</strain>
    </source>
</reference>
<sequence length="420" mass="46874">MTRGAMRPALRFLLAARQSELHGLEQLAHTCRFVSLVGELVHALQKERGYSNLYLCRDQPSLLPALDTLTRSAEASEARVRGFLDSALARGEQPGRARLYGCIAHALYRLDELPDLRWRVRQRRLGAQEAGAAMTRLIGSLLAVVFEAADASLDAGITRMLVALFNFMQGKELSGQERAYGVMGYTAGYFTDAQKAQMAELAASQQRCFETFEHYAPDDVLTAWRQAQPHAEPVHRLRDMARHTHAGQPLDPGLAELWFELCTARIDAMHPVERELAESLARQCASRIEAARADRDNHRELLDQFAQHVGGDAPALVFNVQRRVLDVPPADGMAGGIERSMLDILQAQAARMRQADEALEQARGALDERKRIERAKWLLVQRHGLSEPAAHERLQRAAMDGGVSLGEVARQLLEQDARRR</sequence>
<accession>A0A1W6ZC06</accession>
<feature type="coiled-coil region" evidence="1">
    <location>
        <begin position="342"/>
        <end position="375"/>
    </location>
</feature>
<evidence type="ECO:0000313" key="4">
    <source>
        <dbReference type="Proteomes" id="UP000194161"/>
    </source>
</evidence>
<organism evidence="3 4">
    <name type="scientific">Bordetella genomosp. 13</name>
    <dbReference type="NCBI Taxonomy" id="463040"/>
    <lineage>
        <taxon>Bacteria</taxon>
        <taxon>Pseudomonadati</taxon>
        <taxon>Pseudomonadota</taxon>
        <taxon>Betaproteobacteria</taxon>
        <taxon>Burkholderiales</taxon>
        <taxon>Alcaligenaceae</taxon>
        <taxon>Bordetella</taxon>
    </lineage>
</organism>
<dbReference type="EMBL" id="CP021111">
    <property type="protein sequence ID" value="ARP94923.1"/>
    <property type="molecule type" value="Genomic_DNA"/>
</dbReference>
<dbReference type="SUPFAM" id="SSF52172">
    <property type="entry name" value="CheY-like"/>
    <property type="match status" value="1"/>
</dbReference>
<gene>
    <name evidence="3" type="ORF">CAL15_11370</name>
</gene>
<dbReference type="InterPro" id="IPR011006">
    <property type="entry name" value="CheY-like_superfamily"/>
</dbReference>
<dbReference type="InterPro" id="IPR005561">
    <property type="entry name" value="ANTAR"/>
</dbReference>
<protein>
    <submittedName>
        <fullName evidence="3">Antitermination regulator</fullName>
    </submittedName>
</protein>
<dbReference type="Proteomes" id="UP000194161">
    <property type="component" value="Chromosome"/>
</dbReference>
<dbReference type="Gene3D" id="1.10.10.10">
    <property type="entry name" value="Winged helix-like DNA-binding domain superfamily/Winged helix DNA-binding domain"/>
    <property type="match status" value="1"/>
</dbReference>
<dbReference type="OrthoDB" id="9782798at2"/>
<dbReference type="InterPro" id="IPR013587">
    <property type="entry name" value="Nitrate/nitrite_sensing"/>
</dbReference>
<dbReference type="AlphaFoldDB" id="A0A1W6ZC06"/>
<evidence type="ECO:0000256" key="1">
    <source>
        <dbReference type="SAM" id="Coils"/>
    </source>
</evidence>
<evidence type="ECO:0000313" key="3">
    <source>
        <dbReference type="EMBL" id="ARP94923.1"/>
    </source>
</evidence>
<keyword evidence="1" id="KW-0175">Coiled coil</keyword>
<dbReference type="SMART" id="SM01012">
    <property type="entry name" value="ANTAR"/>
    <property type="match status" value="1"/>
</dbReference>
<evidence type="ECO:0000259" key="2">
    <source>
        <dbReference type="PROSITE" id="PS50921"/>
    </source>
</evidence>
<dbReference type="InterPro" id="IPR036388">
    <property type="entry name" value="WH-like_DNA-bd_sf"/>
</dbReference>
<proteinExistence type="predicted"/>
<dbReference type="GO" id="GO:0003723">
    <property type="term" value="F:RNA binding"/>
    <property type="evidence" value="ECO:0007669"/>
    <property type="project" value="InterPro"/>
</dbReference>
<dbReference type="KEGG" id="bgm:CAL15_11370"/>
<feature type="domain" description="ANTAR" evidence="2">
    <location>
        <begin position="352"/>
        <end position="413"/>
    </location>
</feature>
<dbReference type="Pfam" id="PF08376">
    <property type="entry name" value="NIT"/>
    <property type="match status" value="1"/>
</dbReference>
<name>A0A1W6ZC06_9BORD</name>
<dbReference type="Pfam" id="PF03861">
    <property type="entry name" value="ANTAR"/>
    <property type="match status" value="1"/>
</dbReference>
<keyword evidence="4" id="KW-1185">Reference proteome</keyword>
<dbReference type="PROSITE" id="PS50921">
    <property type="entry name" value="ANTAR"/>
    <property type="match status" value="1"/>
</dbReference>
<dbReference type="STRING" id="463040.CAL15_11370"/>